<dbReference type="AlphaFoldDB" id="A0A1H2VD09"/>
<reference evidence="1 2" key="1">
    <citation type="submission" date="2016-10" db="EMBL/GenBank/DDBJ databases">
        <authorList>
            <person name="de Groot N.N."/>
        </authorList>
    </citation>
    <scope>NUCLEOTIDE SEQUENCE [LARGE SCALE GENOMIC DNA]</scope>
    <source>
        <strain evidence="1 2">CGMCC 1.7059</strain>
    </source>
</reference>
<keyword evidence="2" id="KW-1185">Reference proteome</keyword>
<organism evidence="1 2">
    <name type="scientific">Marinobacter mobilis</name>
    <dbReference type="NCBI Taxonomy" id="488533"/>
    <lineage>
        <taxon>Bacteria</taxon>
        <taxon>Pseudomonadati</taxon>
        <taxon>Pseudomonadota</taxon>
        <taxon>Gammaproteobacteria</taxon>
        <taxon>Pseudomonadales</taxon>
        <taxon>Marinobacteraceae</taxon>
        <taxon>Marinobacter</taxon>
    </lineage>
</organism>
<gene>
    <name evidence="1" type="ORF">SAMN04487960_103410</name>
</gene>
<name>A0A1H2VD09_9GAMM</name>
<evidence type="ECO:0000313" key="1">
    <source>
        <dbReference type="EMBL" id="SDW66172.1"/>
    </source>
</evidence>
<proteinExistence type="predicted"/>
<sequence>MVIKDDYRMDYADGIKNVLLRKIHKAEQDLLQLKLDYCRFVYGLSHRSRVQAHGREYQVNSVDVASMTRQPDGSFSRPEVIGVPVGPTDTGEAVQIGCNWTLIGNRASSS</sequence>
<evidence type="ECO:0000313" key="2">
    <source>
        <dbReference type="Proteomes" id="UP000199675"/>
    </source>
</evidence>
<accession>A0A1H2VD09</accession>
<dbReference type="EMBL" id="FNNE01000003">
    <property type="protein sequence ID" value="SDW66172.1"/>
    <property type="molecule type" value="Genomic_DNA"/>
</dbReference>
<dbReference type="STRING" id="488533.SAMN04487960_103410"/>
<dbReference type="Proteomes" id="UP000199675">
    <property type="component" value="Unassembled WGS sequence"/>
</dbReference>
<protein>
    <submittedName>
        <fullName evidence="1">Uncharacterized protein</fullName>
    </submittedName>
</protein>